<keyword evidence="13" id="KW-1185">Reference proteome</keyword>
<keyword evidence="4 10" id="KW-0547">Nucleotide-binding</keyword>
<dbReference type="GO" id="GO:0006431">
    <property type="term" value="P:methionyl-tRNA aminoacylation"/>
    <property type="evidence" value="ECO:0007669"/>
    <property type="project" value="InterPro"/>
</dbReference>
<dbReference type="InterPro" id="IPR014758">
    <property type="entry name" value="Met-tRNA_synth"/>
</dbReference>
<dbReference type="Gene3D" id="1.10.730.10">
    <property type="entry name" value="Isoleucyl-tRNA Synthetase, Domain 1"/>
    <property type="match status" value="1"/>
</dbReference>
<dbReference type="PRINTS" id="PR01041">
    <property type="entry name" value="TRNASYNTHMET"/>
</dbReference>
<comment type="catalytic activity">
    <reaction evidence="8">
        <text>tRNA(Met) + L-methionine + ATP = L-methionyl-tRNA(Met) + AMP + diphosphate</text>
        <dbReference type="Rhea" id="RHEA:13481"/>
        <dbReference type="Rhea" id="RHEA-COMP:9667"/>
        <dbReference type="Rhea" id="RHEA-COMP:9698"/>
        <dbReference type="ChEBI" id="CHEBI:30616"/>
        <dbReference type="ChEBI" id="CHEBI:33019"/>
        <dbReference type="ChEBI" id="CHEBI:57844"/>
        <dbReference type="ChEBI" id="CHEBI:78442"/>
        <dbReference type="ChEBI" id="CHEBI:78530"/>
        <dbReference type="ChEBI" id="CHEBI:456215"/>
        <dbReference type="EC" id="6.1.1.10"/>
    </reaction>
</comment>
<evidence type="ECO:0000256" key="4">
    <source>
        <dbReference type="ARBA" id="ARBA00022741"/>
    </source>
</evidence>
<gene>
    <name evidence="12" type="ORF">AOQ84DRAFT_279202</name>
</gene>
<dbReference type="InterPro" id="IPR033911">
    <property type="entry name" value="MetRS_core"/>
</dbReference>
<dbReference type="SUPFAM" id="SSF52374">
    <property type="entry name" value="Nucleotidylyl transferase"/>
    <property type="match status" value="1"/>
</dbReference>
<dbReference type="PANTHER" id="PTHR43326:SF1">
    <property type="entry name" value="METHIONINE--TRNA LIGASE, MITOCHONDRIAL"/>
    <property type="match status" value="1"/>
</dbReference>
<organism evidence="12 13">
    <name type="scientific">Glonium stellatum</name>
    <dbReference type="NCBI Taxonomy" id="574774"/>
    <lineage>
        <taxon>Eukaryota</taxon>
        <taxon>Fungi</taxon>
        <taxon>Dikarya</taxon>
        <taxon>Ascomycota</taxon>
        <taxon>Pezizomycotina</taxon>
        <taxon>Dothideomycetes</taxon>
        <taxon>Pleosporomycetidae</taxon>
        <taxon>Gloniales</taxon>
        <taxon>Gloniaceae</taxon>
        <taxon>Glonium</taxon>
    </lineage>
</organism>
<keyword evidence="5 10" id="KW-0067">ATP-binding</keyword>
<evidence type="ECO:0000313" key="12">
    <source>
        <dbReference type="EMBL" id="OCL15331.1"/>
    </source>
</evidence>
<evidence type="ECO:0000256" key="7">
    <source>
        <dbReference type="ARBA" id="ARBA00023146"/>
    </source>
</evidence>
<reference evidence="12 13" key="1">
    <citation type="journal article" date="2016" name="Nat. Commun.">
        <title>Ectomycorrhizal ecology is imprinted in the genome of the dominant symbiotic fungus Cenococcum geophilum.</title>
        <authorList>
            <consortium name="DOE Joint Genome Institute"/>
            <person name="Peter M."/>
            <person name="Kohler A."/>
            <person name="Ohm R.A."/>
            <person name="Kuo A."/>
            <person name="Krutzmann J."/>
            <person name="Morin E."/>
            <person name="Arend M."/>
            <person name="Barry K.W."/>
            <person name="Binder M."/>
            <person name="Choi C."/>
            <person name="Clum A."/>
            <person name="Copeland A."/>
            <person name="Grisel N."/>
            <person name="Haridas S."/>
            <person name="Kipfer T."/>
            <person name="LaButti K."/>
            <person name="Lindquist E."/>
            <person name="Lipzen A."/>
            <person name="Maire R."/>
            <person name="Meier B."/>
            <person name="Mihaltcheva S."/>
            <person name="Molinier V."/>
            <person name="Murat C."/>
            <person name="Poggeler S."/>
            <person name="Quandt C.A."/>
            <person name="Sperisen C."/>
            <person name="Tritt A."/>
            <person name="Tisserant E."/>
            <person name="Crous P.W."/>
            <person name="Henrissat B."/>
            <person name="Nehls U."/>
            <person name="Egli S."/>
            <person name="Spatafora J.W."/>
            <person name="Grigoriev I.V."/>
            <person name="Martin F.M."/>
        </authorList>
    </citation>
    <scope>NUCLEOTIDE SEQUENCE [LARGE SCALE GENOMIC DNA]</scope>
    <source>
        <strain evidence="12 13">CBS 207.34</strain>
    </source>
</reference>
<evidence type="ECO:0000256" key="9">
    <source>
        <dbReference type="ARBA" id="ARBA00068817"/>
    </source>
</evidence>
<dbReference type="Gene3D" id="2.170.220.10">
    <property type="match status" value="1"/>
</dbReference>
<dbReference type="OrthoDB" id="24670at2759"/>
<sequence>MRSRLLKSGVATPYKQFSKLYRPNSWICTSCEFRAVTTRAYSTEQPTSEKPYYITTPIFYVNAAPHVGHLYTMVLADILKRWQILQGKKAILCTGTDEHGMKIQQASAKAGIEPKPFCDKGADIFKDLAARAEVTNDHFVRTTDKEHRDAVEYAWFLLKERGYIYTSKHEGWYSVSDETFYPPSAVHLVLEPPTGRKIMASIETGKEVEWTSETNYHFKLSTFKDELLEFYKENPNWIYPRHRMNNVVQAVESGLGDLSVSRPVERLSWGIRVPGDESQTIYVWLDALVNYITKAGYPWPPGKEEAGGWPADCQVIGKDIVRFHCIYWPAFLMALGLPLPKNILTHAHWTLGKEKMAKSTGNVVNPFFALDRFGVDVMRFYLAHDGGLSHDADYSNYHIIERYKKALNGGLGNLASRITRGKGWSVRRAVETLCGSTSVKDQYLATDQLALNHFNLLVRTPYEVKEAVDKIDVKGALKSTMHLIYATNSYLHQAAPWNLAKELVEAPDPKRQPELDKMIFLAAESLRIAGIMLQPYMPNKASQLLDMLGVDETNRTFAHARPGRDSDYGTSKVPLGRGTQGVLFPPLLSDL</sequence>
<dbReference type="GO" id="GO:0005524">
    <property type="term" value="F:ATP binding"/>
    <property type="evidence" value="ECO:0007669"/>
    <property type="project" value="UniProtKB-KW"/>
</dbReference>
<evidence type="ECO:0000256" key="10">
    <source>
        <dbReference type="RuleBase" id="RU363039"/>
    </source>
</evidence>
<dbReference type="Proteomes" id="UP000250140">
    <property type="component" value="Unassembled WGS sequence"/>
</dbReference>
<dbReference type="InterPro" id="IPR023457">
    <property type="entry name" value="Met-tRNA_synth_2"/>
</dbReference>
<evidence type="ECO:0000313" key="13">
    <source>
        <dbReference type="Proteomes" id="UP000250140"/>
    </source>
</evidence>
<evidence type="ECO:0000259" key="11">
    <source>
        <dbReference type="Pfam" id="PF09334"/>
    </source>
</evidence>
<dbReference type="PANTHER" id="PTHR43326">
    <property type="entry name" value="METHIONYL-TRNA SYNTHETASE"/>
    <property type="match status" value="1"/>
</dbReference>
<protein>
    <recommendedName>
        <fullName evidence="9">Probable methionine--tRNA ligase, mitochondrial</fullName>
        <ecNumber evidence="2">6.1.1.10</ecNumber>
    </recommendedName>
</protein>
<accession>A0A8E2FDS5</accession>
<evidence type="ECO:0000256" key="2">
    <source>
        <dbReference type="ARBA" id="ARBA00012838"/>
    </source>
</evidence>
<dbReference type="EC" id="6.1.1.10" evidence="2"/>
<dbReference type="InterPro" id="IPR014729">
    <property type="entry name" value="Rossmann-like_a/b/a_fold"/>
</dbReference>
<dbReference type="GO" id="GO:0004825">
    <property type="term" value="F:methionine-tRNA ligase activity"/>
    <property type="evidence" value="ECO:0007669"/>
    <property type="project" value="UniProtKB-EC"/>
</dbReference>
<dbReference type="InterPro" id="IPR015413">
    <property type="entry name" value="Methionyl/Leucyl_tRNA_Synth"/>
</dbReference>
<comment type="similarity">
    <text evidence="1 10">Belongs to the class-I aminoacyl-tRNA synthetase family.</text>
</comment>
<evidence type="ECO:0000256" key="8">
    <source>
        <dbReference type="ARBA" id="ARBA00047364"/>
    </source>
</evidence>
<dbReference type="SUPFAM" id="SSF47323">
    <property type="entry name" value="Anticodon-binding domain of a subclass of class I aminoacyl-tRNA synthetases"/>
    <property type="match status" value="1"/>
</dbReference>
<evidence type="ECO:0000256" key="1">
    <source>
        <dbReference type="ARBA" id="ARBA00005594"/>
    </source>
</evidence>
<keyword evidence="7 10" id="KW-0030">Aminoacyl-tRNA synthetase</keyword>
<name>A0A8E2FDS5_9PEZI</name>
<dbReference type="EMBL" id="KV748460">
    <property type="protein sequence ID" value="OCL15331.1"/>
    <property type="molecule type" value="Genomic_DNA"/>
</dbReference>
<dbReference type="Gene3D" id="3.40.50.620">
    <property type="entry name" value="HUPs"/>
    <property type="match status" value="1"/>
</dbReference>
<feature type="domain" description="Methionyl/Leucyl tRNA synthetase" evidence="11">
    <location>
        <begin position="52"/>
        <end position="418"/>
    </location>
</feature>
<dbReference type="FunFam" id="2.170.220.10:FF:000001">
    <property type="entry name" value="methionine--tRNA ligase, mitochondrial"/>
    <property type="match status" value="1"/>
</dbReference>
<dbReference type="AlphaFoldDB" id="A0A8E2FDS5"/>
<dbReference type="CDD" id="cd00814">
    <property type="entry name" value="MetRS_core"/>
    <property type="match status" value="1"/>
</dbReference>
<dbReference type="GO" id="GO:0005739">
    <property type="term" value="C:mitochondrion"/>
    <property type="evidence" value="ECO:0007669"/>
    <property type="project" value="UniProtKB-ARBA"/>
</dbReference>
<proteinExistence type="inferred from homology"/>
<evidence type="ECO:0000256" key="6">
    <source>
        <dbReference type="ARBA" id="ARBA00022917"/>
    </source>
</evidence>
<evidence type="ECO:0000256" key="3">
    <source>
        <dbReference type="ARBA" id="ARBA00022598"/>
    </source>
</evidence>
<evidence type="ECO:0000256" key="5">
    <source>
        <dbReference type="ARBA" id="ARBA00022840"/>
    </source>
</evidence>
<keyword evidence="3 10" id="KW-0436">Ligase</keyword>
<dbReference type="Pfam" id="PF09334">
    <property type="entry name" value="tRNA-synt_1g"/>
    <property type="match status" value="1"/>
</dbReference>
<keyword evidence="6 10" id="KW-0648">Protein biosynthesis</keyword>
<dbReference type="InterPro" id="IPR009080">
    <property type="entry name" value="tRNAsynth_Ia_anticodon-bd"/>
</dbReference>
<dbReference type="NCBIfam" id="TIGR00398">
    <property type="entry name" value="metG"/>
    <property type="match status" value="1"/>
</dbReference>